<gene>
    <name evidence="1" type="ORF">BU24DRAFT_21569</name>
</gene>
<dbReference type="EMBL" id="ML978066">
    <property type="protein sequence ID" value="KAF2021492.1"/>
    <property type="molecule type" value="Genomic_DNA"/>
</dbReference>
<reference evidence="1" key="1">
    <citation type="journal article" date="2020" name="Stud. Mycol.">
        <title>101 Dothideomycetes genomes: a test case for predicting lifestyles and emergence of pathogens.</title>
        <authorList>
            <person name="Haridas S."/>
            <person name="Albert R."/>
            <person name="Binder M."/>
            <person name="Bloem J."/>
            <person name="Labutti K."/>
            <person name="Salamov A."/>
            <person name="Andreopoulos B."/>
            <person name="Baker S."/>
            <person name="Barry K."/>
            <person name="Bills G."/>
            <person name="Bluhm B."/>
            <person name="Cannon C."/>
            <person name="Castanera R."/>
            <person name="Culley D."/>
            <person name="Daum C."/>
            <person name="Ezra D."/>
            <person name="Gonzalez J."/>
            <person name="Henrissat B."/>
            <person name="Kuo A."/>
            <person name="Liang C."/>
            <person name="Lipzen A."/>
            <person name="Lutzoni F."/>
            <person name="Magnuson J."/>
            <person name="Mondo S."/>
            <person name="Nolan M."/>
            <person name="Ohm R."/>
            <person name="Pangilinan J."/>
            <person name="Park H.-J."/>
            <person name="Ramirez L."/>
            <person name="Alfaro M."/>
            <person name="Sun H."/>
            <person name="Tritt A."/>
            <person name="Yoshinaga Y."/>
            <person name="Zwiers L.-H."/>
            <person name="Turgeon B."/>
            <person name="Goodwin S."/>
            <person name="Spatafora J."/>
            <person name="Crous P."/>
            <person name="Grigoriev I."/>
        </authorList>
    </citation>
    <scope>NUCLEOTIDE SEQUENCE</scope>
    <source>
        <strain evidence="1">CBS 175.79</strain>
    </source>
</reference>
<evidence type="ECO:0000313" key="1">
    <source>
        <dbReference type="EMBL" id="KAF2021492.1"/>
    </source>
</evidence>
<evidence type="ECO:0000313" key="2">
    <source>
        <dbReference type="Proteomes" id="UP000799778"/>
    </source>
</evidence>
<dbReference type="GeneID" id="54279394"/>
<protein>
    <recommendedName>
        <fullName evidence="3">Fungal N-terminal domain-containing protein</fullName>
    </recommendedName>
</protein>
<dbReference type="OrthoDB" id="5404564at2759"/>
<dbReference type="Proteomes" id="UP000799778">
    <property type="component" value="Unassembled WGS sequence"/>
</dbReference>
<dbReference type="PANTHER" id="PTHR38886">
    <property type="entry name" value="SESA DOMAIN-CONTAINING PROTEIN"/>
    <property type="match status" value="1"/>
</dbReference>
<dbReference type="PANTHER" id="PTHR38886:SF1">
    <property type="entry name" value="NACHT-NTPASE AND P-LOOP NTPASES N-TERMINAL DOMAIN-CONTAINING PROTEIN"/>
    <property type="match status" value="1"/>
</dbReference>
<organism evidence="1 2">
    <name type="scientific">Aaosphaeria arxii CBS 175.79</name>
    <dbReference type="NCBI Taxonomy" id="1450172"/>
    <lineage>
        <taxon>Eukaryota</taxon>
        <taxon>Fungi</taxon>
        <taxon>Dikarya</taxon>
        <taxon>Ascomycota</taxon>
        <taxon>Pezizomycotina</taxon>
        <taxon>Dothideomycetes</taxon>
        <taxon>Pleosporomycetidae</taxon>
        <taxon>Pleosporales</taxon>
        <taxon>Pleosporales incertae sedis</taxon>
        <taxon>Aaosphaeria</taxon>
    </lineage>
</organism>
<dbReference type="RefSeq" id="XP_033389831.1">
    <property type="nucleotide sequence ID" value="XM_033521997.1"/>
</dbReference>
<proteinExistence type="predicted"/>
<keyword evidence="2" id="KW-1185">Reference proteome</keyword>
<dbReference type="AlphaFoldDB" id="A0A6A5Y7F5"/>
<name>A0A6A5Y7F5_9PLEO</name>
<sequence>MSFGFSIGDILMLSRIAYDLYTSISAGRKAASRDLRELEDVLFSLRCSLEHLGDVSKDVLARTATQHGGPDFKANLNRMIASCGTTLQELDDMTKKYREIGIDKDLPQGSINAAVKKTLDYRIQRMKVNWKKIRWDQEKQSLQSYREKLKTHTDAINLILTSMVWSNTTKAEESSNVNHNQTHSLLNKVLESPQFDASMLQMLKEIHNHITQPKPESHVEFAKKVPPTPGFGTASVKPKPSPWIAKPQFSFSPAIASPAMPSFGPAWAMGGGRTAGGPIGGGAMLAGFTGGSSNAVHANHFAGFAISPGPMVPFEQDVGDDEMGASVFAVESNIEEEGIPEPTDDIITYRGQPEIQEYRVMYSKMPRPAPPAPRAITPPQAPELDPSIVTLNQLRQVVAKKETEAFKKKHTKVAKPSFLTVAAPSIPQLNSGLQYLFQPASEIRTGRNKADAEWDHDVLRWMEGFNQFVRGGAKDPVVIDLLVALNKAMEQCSSRRKAMFYGAADRVDFMDHLDTLQDNTKSVRVMKEIEEFQDVRDDWEDERR</sequence>
<accession>A0A6A5Y7F5</accession>
<evidence type="ECO:0008006" key="3">
    <source>
        <dbReference type="Google" id="ProtNLM"/>
    </source>
</evidence>